<sequence length="761" mass="80758">MKIPELTIQNPSPTSPSSSLSSSATRPWHRWALGAILVLSAFLNYYRLNQTGYNNSYYAAGVKSMTMSWHNFFFVSFDPGGFVTIDKPPLGFWIQVASAKLFGFSGWSILFPEALAGVLAVAVLYILVRRSFGPIAGMIAALVLAVTPVSVATQRNNTIDSLLVFTLLLSAWALIRAMETRRLRWLLLCALGIGLGFNIKMMEAYLVVPAFGLVYLLGSSHGWVKRILHLALALVLMLVVSFSWIVAVDLTPASQRPYVGSTQDNSELSLAIGYNGVQRLLGMRFGPGGGGGNRTARNEQNAARQQATSQATAQSTPTQPNGGTPPQVGQPPNNGGPGGPGGGGMFGTGQAGLLRLFTQGELSGQIAWMLLLAFIGLVVACWQERVRLPLSKQQQALVLWGLWLLTTYGFFSVAGFFHPYYLITMGPPIAALVGIGLVTLWKEYQHTGWRGWLLPLALLATAAVQVYLLLGYPTQSNILTPIVLTLSALVAVILGTAHLFEGIRVPSLTRTATTIGLLAVLIAPTTWAAITIMGGGQDLPSAGPSGGMFGGGGQRAFGRAIGRYGTENRQGNTQQGERQQGMPPANGAPNFGGGPSSSSNNKLQEYLLANQGNTRFLVAVPSSQTADSLILNTGKPVMALGGFTGSDPILDAQKVTTLVSNGTVRFFLLSGGRSNQQSSNQQSAQSGNNTNQQQQQQQQFGGGLGGPGGQQSSVTEWVTTHCSTVPTDQWQTTQAQNQGGQPFGGGFGGGSQQLYDCSKQA</sequence>
<feature type="transmembrane region" description="Helical" evidence="9">
    <location>
        <begin position="28"/>
        <end position="46"/>
    </location>
</feature>
<keyword evidence="2" id="KW-1003">Cell membrane</keyword>
<keyword evidence="3" id="KW-0328">Glycosyltransferase</keyword>
<dbReference type="Pfam" id="PF13231">
    <property type="entry name" value="PMT_2"/>
    <property type="match status" value="1"/>
</dbReference>
<gene>
    <name evidence="12" type="ORF">KSF_047320</name>
</gene>
<feature type="region of interest" description="Disordered" evidence="8">
    <location>
        <begin position="1"/>
        <end position="22"/>
    </location>
</feature>
<dbReference type="InterPro" id="IPR038731">
    <property type="entry name" value="RgtA/B/C-like"/>
</dbReference>
<feature type="domain" description="Glycosyltransferase RgtA/B/C/D-like" evidence="10">
    <location>
        <begin position="86"/>
        <end position="244"/>
    </location>
</feature>
<comment type="subcellular location">
    <subcellularLocation>
        <location evidence="1">Cell membrane</location>
        <topology evidence="1">Multi-pass membrane protein</topology>
    </subcellularLocation>
</comment>
<keyword evidence="6 9" id="KW-1133">Transmembrane helix</keyword>
<keyword evidence="7 9" id="KW-0472">Membrane</keyword>
<evidence type="ECO:0000313" key="13">
    <source>
        <dbReference type="Proteomes" id="UP000597444"/>
    </source>
</evidence>
<dbReference type="GO" id="GO:0016763">
    <property type="term" value="F:pentosyltransferase activity"/>
    <property type="evidence" value="ECO:0007669"/>
    <property type="project" value="TreeGrafter"/>
</dbReference>
<feature type="compositionally biased region" description="Polar residues" evidence="8">
    <location>
        <begin position="567"/>
        <end position="578"/>
    </location>
</feature>
<proteinExistence type="predicted"/>
<evidence type="ECO:0000313" key="12">
    <source>
        <dbReference type="EMBL" id="GHO94684.1"/>
    </source>
</evidence>
<feature type="transmembrane region" description="Helical" evidence="9">
    <location>
        <begin position="158"/>
        <end position="175"/>
    </location>
</feature>
<feature type="region of interest" description="Disordered" evidence="8">
    <location>
        <begin position="566"/>
        <end position="601"/>
    </location>
</feature>
<feature type="transmembrane region" description="Helical" evidence="9">
    <location>
        <begin position="205"/>
        <end position="223"/>
    </location>
</feature>
<feature type="region of interest" description="Disordered" evidence="8">
    <location>
        <begin position="732"/>
        <end position="751"/>
    </location>
</feature>
<dbReference type="AlphaFoldDB" id="A0A8J3IN99"/>
<evidence type="ECO:0000256" key="4">
    <source>
        <dbReference type="ARBA" id="ARBA00022679"/>
    </source>
</evidence>
<dbReference type="RefSeq" id="WP_220205398.1">
    <property type="nucleotide sequence ID" value="NZ_BNJK01000001.1"/>
</dbReference>
<dbReference type="GO" id="GO:0010041">
    <property type="term" value="P:response to iron(III) ion"/>
    <property type="evidence" value="ECO:0007669"/>
    <property type="project" value="TreeGrafter"/>
</dbReference>
<feature type="region of interest" description="Disordered" evidence="8">
    <location>
        <begin position="673"/>
        <end position="713"/>
    </location>
</feature>
<evidence type="ECO:0000256" key="9">
    <source>
        <dbReference type="SAM" id="Phobius"/>
    </source>
</evidence>
<accession>A0A8J3IN99</accession>
<dbReference type="Proteomes" id="UP000597444">
    <property type="component" value="Unassembled WGS sequence"/>
</dbReference>
<evidence type="ECO:0000256" key="2">
    <source>
        <dbReference type="ARBA" id="ARBA00022475"/>
    </source>
</evidence>
<feature type="domain" description="Putative mannosyltransferase YkcA/B-like C-terminal" evidence="11">
    <location>
        <begin position="603"/>
        <end position="678"/>
    </location>
</feature>
<feature type="compositionally biased region" description="Low complexity" evidence="8">
    <location>
        <begin position="11"/>
        <end position="22"/>
    </location>
</feature>
<feature type="transmembrane region" description="Helical" evidence="9">
    <location>
        <begin position="67"/>
        <end position="85"/>
    </location>
</feature>
<feature type="transmembrane region" description="Helical" evidence="9">
    <location>
        <begin position="396"/>
        <end position="414"/>
    </location>
</feature>
<feature type="transmembrane region" description="Helical" evidence="9">
    <location>
        <begin position="135"/>
        <end position="152"/>
    </location>
</feature>
<feature type="transmembrane region" description="Helical" evidence="9">
    <location>
        <begin position="182"/>
        <end position="199"/>
    </location>
</feature>
<feature type="compositionally biased region" description="Gly residues" evidence="8">
    <location>
        <begin position="741"/>
        <end position="751"/>
    </location>
</feature>
<feature type="transmembrane region" description="Helical" evidence="9">
    <location>
        <begin position="512"/>
        <end position="535"/>
    </location>
</feature>
<dbReference type="GO" id="GO:0009103">
    <property type="term" value="P:lipopolysaccharide biosynthetic process"/>
    <property type="evidence" value="ECO:0007669"/>
    <property type="project" value="UniProtKB-ARBA"/>
</dbReference>
<dbReference type="PANTHER" id="PTHR33908">
    <property type="entry name" value="MANNOSYLTRANSFERASE YKCB-RELATED"/>
    <property type="match status" value="1"/>
</dbReference>
<dbReference type="GO" id="GO:0005886">
    <property type="term" value="C:plasma membrane"/>
    <property type="evidence" value="ECO:0007669"/>
    <property type="project" value="UniProtKB-SubCell"/>
</dbReference>
<evidence type="ECO:0000256" key="1">
    <source>
        <dbReference type="ARBA" id="ARBA00004651"/>
    </source>
</evidence>
<evidence type="ECO:0000256" key="7">
    <source>
        <dbReference type="ARBA" id="ARBA00023136"/>
    </source>
</evidence>
<feature type="region of interest" description="Disordered" evidence="8">
    <location>
        <begin position="288"/>
        <end position="344"/>
    </location>
</feature>
<evidence type="ECO:0000256" key="5">
    <source>
        <dbReference type="ARBA" id="ARBA00022692"/>
    </source>
</evidence>
<evidence type="ECO:0000256" key="6">
    <source>
        <dbReference type="ARBA" id="ARBA00022989"/>
    </source>
</evidence>
<comment type="caution">
    <text evidence="12">The sequence shown here is derived from an EMBL/GenBank/DDBJ whole genome shotgun (WGS) entry which is preliminary data.</text>
</comment>
<feature type="compositionally biased region" description="Low complexity" evidence="8">
    <location>
        <begin position="294"/>
        <end position="333"/>
    </location>
</feature>
<evidence type="ECO:0000259" key="11">
    <source>
        <dbReference type="Pfam" id="PF24878"/>
    </source>
</evidence>
<keyword evidence="13" id="KW-1185">Reference proteome</keyword>
<dbReference type="Pfam" id="PF24878">
    <property type="entry name" value="YkcB_C"/>
    <property type="match status" value="1"/>
</dbReference>
<feature type="transmembrane region" description="Helical" evidence="9">
    <location>
        <begin position="452"/>
        <end position="472"/>
    </location>
</feature>
<feature type="transmembrane region" description="Helical" evidence="9">
    <location>
        <begin position="478"/>
        <end position="500"/>
    </location>
</feature>
<dbReference type="InterPro" id="IPR050297">
    <property type="entry name" value="LipidA_mod_glycosyltrf_83"/>
</dbReference>
<evidence type="ECO:0000259" key="10">
    <source>
        <dbReference type="Pfam" id="PF13231"/>
    </source>
</evidence>
<reference evidence="12" key="1">
    <citation type="submission" date="2020-10" db="EMBL/GenBank/DDBJ databases">
        <title>Taxonomic study of unclassified bacteria belonging to the class Ktedonobacteria.</title>
        <authorList>
            <person name="Yabe S."/>
            <person name="Wang C.M."/>
            <person name="Zheng Y."/>
            <person name="Sakai Y."/>
            <person name="Cavaletti L."/>
            <person name="Monciardini P."/>
            <person name="Donadio S."/>
        </authorList>
    </citation>
    <scope>NUCLEOTIDE SEQUENCE</scope>
    <source>
        <strain evidence="12">ID150040</strain>
    </source>
</reference>
<name>A0A8J3IN99_9CHLR</name>
<feature type="compositionally biased region" description="Gly residues" evidence="8">
    <location>
        <begin position="335"/>
        <end position="344"/>
    </location>
</feature>
<dbReference type="PANTHER" id="PTHR33908:SF3">
    <property type="entry name" value="UNDECAPRENYL PHOSPHATE-ALPHA-4-AMINO-4-DEOXY-L-ARABINOSE ARABINOSYL TRANSFERASE"/>
    <property type="match status" value="1"/>
</dbReference>
<feature type="compositionally biased region" description="Gly residues" evidence="8">
    <location>
        <begin position="700"/>
        <end position="709"/>
    </location>
</feature>
<protein>
    <recommendedName>
        <fullName evidence="14">Glycosyltransferase RgtA/B/C/D-like domain-containing protein</fullName>
    </recommendedName>
</protein>
<dbReference type="EMBL" id="BNJK01000001">
    <property type="protein sequence ID" value="GHO94684.1"/>
    <property type="molecule type" value="Genomic_DNA"/>
</dbReference>
<evidence type="ECO:0008006" key="14">
    <source>
        <dbReference type="Google" id="ProtNLM"/>
    </source>
</evidence>
<organism evidence="12 13">
    <name type="scientific">Reticulibacter mediterranei</name>
    <dbReference type="NCBI Taxonomy" id="2778369"/>
    <lineage>
        <taxon>Bacteria</taxon>
        <taxon>Bacillati</taxon>
        <taxon>Chloroflexota</taxon>
        <taxon>Ktedonobacteria</taxon>
        <taxon>Ktedonobacterales</taxon>
        <taxon>Reticulibacteraceae</taxon>
        <taxon>Reticulibacter</taxon>
    </lineage>
</organism>
<feature type="compositionally biased region" description="Low complexity" evidence="8">
    <location>
        <begin position="673"/>
        <end position="699"/>
    </location>
</feature>
<keyword evidence="5 9" id="KW-0812">Transmembrane</keyword>
<feature type="transmembrane region" description="Helical" evidence="9">
    <location>
        <begin position="420"/>
        <end position="440"/>
    </location>
</feature>
<keyword evidence="4" id="KW-0808">Transferase</keyword>
<feature type="transmembrane region" description="Helical" evidence="9">
    <location>
        <begin position="366"/>
        <end position="384"/>
    </location>
</feature>
<evidence type="ECO:0000256" key="8">
    <source>
        <dbReference type="SAM" id="MobiDB-lite"/>
    </source>
</evidence>
<feature type="transmembrane region" description="Helical" evidence="9">
    <location>
        <begin position="105"/>
        <end position="128"/>
    </location>
</feature>
<evidence type="ECO:0000256" key="3">
    <source>
        <dbReference type="ARBA" id="ARBA00022676"/>
    </source>
</evidence>
<feature type="transmembrane region" description="Helical" evidence="9">
    <location>
        <begin position="230"/>
        <end position="248"/>
    </location>
</feature>
<dbReference type="InterPro" id="IPR056785">
    <property type="entry name" value="YkcA/B-like_C"/>
</dbReference>